<evidence type="ECO:0000313" key="1">
    <source>
        <dbReference type="EMBL" id="CAD2155901.1"/>
    </source>
</evidence>
<accession>A0A6V7UHH9</accession>
<dbReference type="AlphaFoldDB" id="A0A6V7UHH9"/>
<protein>
    <submittedName>
        <fullName evidence="1">Uncharacterized protein</fullName>
    </submittedName>
</protein>
<name>A0A6V7UHH9_MELEN</name>
<gene>
    <name evidence="1" type="ORF">MENT_LOCUS12052</name>
</gene>
<proteinExistence type="predicted"/>
<sequence length="482" mass="56284">MYCYIEKYNTQFEQPKALKLHYYDSLLPDGFHLASLGMIGIEKTNMPGFFSVSEFLEKNAYIYSMHKTTYTEAHYILKDHGKILNKIPNDKDKNGLNTFGLLATALEEHKKKVENSVRGNMIEHHNEMENPDKNVFVYKTYIHRKYSLDMCRQSIIALKYVITNIESKNESNLLPKVFKKMRQNCQCLEEIEKTLLEEENVNRKQGKLPNKIHAEHIKVVKHVRQTFGEYVDTISYRVLKLKDSLKSLKTIQKMLVGLISFYDKAENVFHEEFDEAFLLKTKKEFDELLKKKLDNLVLNWEAILDENLKEVEEKHALEANVVHDSNSSIHASKNNEVGESSGHADIHLQPKPSFDKEGLKQIFTGLGKYFVNFCFAQRFLQTFNEQGTVKMSSFIKNDADQEYGLKLYDMMDREILNTEFYQTIKNEIENFLKSKCNSLGTAKKENECNAFLKDMLLKWHGYCSMDTANLESERFEELELVK</sequence>
<reference evidence="1 2" key="1">
    <citation type="submission" date="2020-08" db="EMBL/GenBank/DDBJ databases">
        <authorList>
            <person name="Koutsovoulos G."/>
            <person name="Danchin GJ E."/>
        </authorList>
    </citation>
    <scope>NUCLEOTIDE SEQUENCE [LARGE SCALE GENOMIC DNA]</scope>
</reference>
<dbReference type="Proteomes" id="UP000580250">
    <property type="component" value="Unassembled WGS sequence"/>
</dbReference>
<dbReference type="EMBL" id="CAJEWN010000060">
    <property type="protein sequence ID" value="CAD2155901.1"/>
    <property type="molecule type" value="Genomic_DNA"/>
</dbReference>
<evidence type="ECO:0000313" key="2">
    <source>
        <dbReference type="Proteomes" id="UP000580250"/>
    </source>
</evidence>
<comment type="caution">
    <text evidence="1">The sequence shown here is derived from an EMBL/GenBank/DDBJ whole genome shotgun (WGS) entry which is preliminary data.</text>
</comment>
<organism evidence="1 2">
    <name type="scientific">Meloidogyne enterolobii</name>
    <name type="common">Root-knot nematode worm</name>
    <name type="synonym">Meloidogyne mayaguensis</name>
    <dbReference type="NCBI Taxonomy" id="390850"/>
    <lineage>
        <taxon>Eukaryota</taxon>
        <taxon>Metazoa</taxon>
        <taxon>Ecdysozoa</taxon>
        <taxon>Nematoda</taxon>
        <taxon>Chromadorea</taxon>
        <taxon>Rhabditida</taxon>
        <taxon>Tylenchina</taxon>
        <taxon>Tylenchomorpha</taxon>
        <taxon>Tylenchoidea</taxon>
        <taxon>Meloidogynidae</taxon>
        <taxon>Meloidogyninae</taxon>
        <taxon>Meloidogyne</taxon>
    </lineage>
</organism>